<keyword evidence="7" id="KW-1185">Reference proteome</keyword>
<dbReference type="InterPro" id="IPR058636">
    <property type="entry name" value="Beta-barrel_YknX"/>
</dbReference>
<comment type="subcellular location">
    <subcellularLocation>
        <location evidence="1">Cell envelope</location>
    </subcellularLocation>
</comment>
<dbReference type="EMBL" id="BMLK01000007">
    <property type="protein sequence ID" value="GGN48820.1"/>
    <property type="molecule type" value="Genomic_DNA"/>
</dbReference>
<dbReference type="PANTHER" id="PTHR32347">
    <property type="entry name" value="EFFLUX SYSTEM COMPONENT YKNX-RELATED"/>
    <property type="match status" value="1"/>
</dbReference>
<evidence type="ECO:0000256" key="2">
    <source>
        <dbReference type="ARBA" id="ARBA00023054"/>
    </source>
</evidence>
<dbReference type="RefSeq" id="WP_188819412.1">
    <property type="nucleotide sequence ID" value="NZ_BMLK01000007.1"/>
</dbReference>
<evidence type="ECO:0000256" key="3">
    <source>
        <dbReference type="SAM" id="Coils"/>
    </source>
</evidence>
<gene>
    <name evidence="6" type="ORF">GCM10011349_18840</name>
</gene>
<sequence length="333" mass="36121">MKKRVPALIVLAAVVVAVVLWLVLRSDENPNTLELHGNVDVRQISLAFDGSGRIDALKVEEGDRVKAGELLAVLDTRTLALEARQAEANVSANRQNLLRMQNGSRPEEIQQARDRLDAAQADATRAAADLARLKQVAESTEGRGVSAQEIDRAASAAKASRAQAEQAREALQLTVKGPRSEDVAAAQAQLEASKASLALIRHRIDQGELRAPEDAVVRTRLLQVGDMASPQRPVYELALTSPKWVRVYVNEKDLGHVKPGMAAQVTTDSAPDQPVKGTVGYISSVAEFTPKSVETEDLRTALVYEVRVRVQDEEGRLRLGQPVTVDLKLGMAQ</sequence>
<dbReference type="Gene3D" id="2.40.30.170">
    <property type="match status" value="1"/>
</dbReference>
<evidence type="ECO:0000256" key="1">
    <source>
        <dbReference type="ARBA" id="ARBA00004196"/>
    </source>
</evidence>
<feature type="coiled-coil region" evidence="3">
    <location>
        <begin position="109"/>
        <end position="174"/>
    </location>
</feature>
<accession>A0ABQ2JM88</accession>
<organism evidence="6 7">
    <name type="scientific">Novosphingobium indicum</name>
    <dbReference type="NCBI Taxonomy" id="462949"/>
    <lineage>
        <taxon>Bacteria</taxon>
        <taxon>Pseudomonadati</taxon>
        <taxon>Pseudomonadota</taxon>
        <taxon>Alphaproteobacteria</taxon>
        <taxon>Sphingomonadales</taxon>
        <taxon>Sphingomonadaceae</taxon>
        <taxon>Novosphingobium</taxon>
    </lineage>
</organism>
<dbReference type="PANTHER" id="PTHR32347:SF23">
    <property type="entry name" value="BLL5650 PROTEIN"/>
    <property type="match status" value="1"/>
</dbReference>
<dbReference type="Gene3D" id="2.40.50.100">
    <property type="match status" value="1"/>
</dbReference>
<comment type="caution">
    <text evidence="6">The sequence shown here is derived from an EMBL/GenBank/DDBJ whole genome shotgun (WGS) entry which is preliminary data.</text>
</comment>
<feature type="domain" description="YknX-like beta-barrel" evidence="5">
    <location>
        <begin position="247"/>
        <end position="326"/>
    </location>
</feature>
<reference evidence="7" key="1">
    <citation type="journal article" date="2019" name="Int. J. Syst. Evol. Microbiol.">
        <title>The Global Catalogue of Microorganisms (GCM) 10K type strain sequencing project: providing services to taxonomists for standard genome sequencing and annotation.</title>
        <authorList>
            <consortium name="The Broad Institute Genomics Platform"/>
            <consortium name="The Broad Institute Genome Sequencing Center for Infectious Disease"/>
            <person name="Wu L."/>
            <person name="Ma J."/>
        </authorList>
    </citation>
    <scope>NUCLEOTIDE SEQUENCE [LARGE SCALE GENOMIC DNA]</scope>
    <source>
        <strain evidence="7">CGMCC 1.6784</strain>
    </source>
</reference>
<evidence type="ECO:0000259" key="4">
    <source>
        <dbReference type="Pfam" id="PF25881"/>
    </source>
</evidence>
<proteinExistence type="predicted"/>
<dbReference type="InterPro" id="IPR059052">
    <property type="entry name" value="HH_YbhG-like"/>
</dbReference>
<feature type="domain" description="YbhG-like alpha-helical hairpin" evidence="4">
    <location>
        <begin position="81"/>
        <end position="205"/>
    </location>
</feature>
<dbReference type="Pfam" id="PF25881">
    <property type="entry name" value="HH_YBHG"/>
    <property type="match status" value="1"/>
</dbReference>
<keyword evidence="2 3" id="KW-0175">Coiled coil</keyword>
<protein>
    <submittedName>
        <fullName evidence="6">Membrane protein</fullName>
    </submittedName>
</protein>
<dbReference type="InterPro" id="IPR050465">
    <property type="entry name" value="UPF0194_transport"/>
</dbReference>
<name>A0ABQ2JM88_9SPHN</name>
<dbReference type="Proteomes" id="UP000605099">
    <property type="component" value="Unassembled WGS sequence"/>
</dbReference>
<evidence type="ECO:0000259" key="5">
    <source>
        <dbReference type="Pfam" id="PF25990"/>
    </source>
</evidence>
<evidence type="ECO:0000313" key="7">
    <source>
        <dbReference type="Proteomes" id="UP000605099"/>
    </source>
</evidence>
<evidence type="ECO:0000313" key="6">
    <source>
        <dbReference type="EMBL" id="GGN48820.1"/>
    </source>
</evidence>
<dbReference type="Pfam" id="PF25990">
    <property type="entry name" value="Beta-barrel_YknX"/>
    <property type="match status" value="1"/>
</dbReference>
<dbReference type="SUPFAM" id="SSF111369">
    <property type="entry name" value="HlyD-like secretion proteins"/>
    <property type="match status" value="2"/>
</dbReference>